<reference evidence="1 2" key="1">
    <citation type="journal article" date="2016" name="Nat. Commun.">
        <title>Thousands of microbial genomes shed light on interconnected biogeochemical processes in an aquifer system.</title>
        <authorList>
            <person name="Anantharaman K."/>
            <person name="Brown C.T."/>
            <person name="Hug L.A."/>
            <person name="Sharon I."/>
            <person name="Castelle C.J."/>
            <person name="Probst A.J."/>
            <person name="Thomas B.C."/>
            <person name="Singh A."/>
            <person name="Wilkins M.J."/>
            <person name="Karaoz U."/>
            <person name="Brodie E.L."/>
            <person name="Williams K.H."/>
            <person name="Hubbard S.S."/>
            <person name="Banfield J.F."/>
        </authorList>
    </citation>
    <scope>NUCLEOTIDE SEQUENCE [LARGE SCALE GENOMIC DNA]</scope>
</reference>
<evidence type="ECO:0000313" key="2">
    <source>
        <dbReference type="Proteomes" id="UP000178449"/>
    </source>
</evidence>
<dbReference type="PROSITE" id="PS51257">
    <property type="entry name" value="PROKAR_LIPOPROTEIN"/>
    <property type="match status" value="1"/>
</dbReference>
<comment type="caution">
    <text evidence="1">The sequence shown here is derived from an EMBL/GenBank/DDBJ whole genome shotgun (WGS) entry which is preliminary data.</text>
</comment>
<name>A0A1F6G6J5_9PROT</name>
<dbReference type="Gene3D" id="1.25.40.10">
    <property type="entry name" value="Tetratricopeptide repeat domain"/>
    <property type="match status" value="1"/>
</dbReference>
<evidence type="ECO:0000313" key="1">
    <source>
        <dbReference type="EMBL" id="OGG93719.1"/>
    </source>
</evidence>
<sequence>MKLPILLIVALALAGCNYNYYQGKELEEGGRFEEANIEYHRAYTSDPGDEDYQNAFERTAEQTTEDLLLRYQQYLDQGKMEIAYDRLKKAKNLSPNHPVVLRELRRWTSVLIAGKVDFSFESLKSQIPLADEMELLVRINTSDPQKILDAKVDNRTHIFAVEDVIYNVSQKDLIFYSLNSIGIKLSKKTSHDARFIKFVDVKIPYPKDVNGSLDSLGDDLKPVEQIYPLEELSRSAAPEDWVASRGLVYSLELKGDRIWVESSNGNIDYLPQLLYINNQERRIFLDFGKLNCIQRRRGGFWTFKRVIEPERQYLKELRTNLMYFPYFYFREGAYAFVKKPS</sequence>
<dbReference type="AlphaFoldDB" id="A0A1F6G6J5"/>
<dbReference type="STRING" id="1817772.A2527_11385"/>
<proteinExistence type="predicted"/>
<dbReference type="SUPFAM" id="SSF48452">
    <property type="entry name" value="TPR-like"/>
    <property type="match status" value="1"/>
</dbReference>
<dbReference type="Proteomes" id="UP000178449">
    <property type="component" value="Unassembled WGS sequence"/>
</dbReference>
<dbReference type="EMBL" id="MFNE01000046">
    <property type="protein sequence ID" value="OGG93719.1"/>
    <property type="molecule type" value="Genomic_DNA"/>
</dbReference>
<gene>
    <name evidence="1" type="ORF">A2527_11385</name>
</gene>
<organism evidence="1 2">
    <name type="scientific">Candidatus Lambdaproteobacteria bacterium RIFOXYD2_FULL_50_16</name>
    <dbReference type="NCBI Taxonomy" id="1817772"/>
    <lineage>
        <taxon>Bacteria</taxon>
        <taxon>Pseudomonadati</taxon>
        <taxon>Pseudomonadota</taxon>
        <taxon>Candidatus Lambdaproteobacteria</taxon>
    </lineage>
</organism>
<protein>
    <submittedName>
        <fullName evidence="1">Uncharacterized protein</fullName>
    </submittedName>
</protein>
<dbReference type="InterPro" id="IPR011990">
    <property type="entry name" value="TPR-like_helical_dom_sf"/>
</dbReference>
<accession>A0A1F6G6J5</accession>